<sequence>MRRLIIHKSIIIFCIVLFCSGCSDQLSTQTSVPPSQEDVELHPGENNSKAINKTHNRYLVTFKNQSKGLASTSMAKQAVEKTKRVLSSSSIPSKSLIHQYKWTSQGFAAELTAKQVNKLRDHPLVDRVVKDYYAIAISSFSENPQLQRKESVTAASQSIPWGVSRVNGPLDGTGKTAWVLDTGVDVDHPDLDIDHNRTVSFLTNEGTDDGHGHGTHVAGTIAALNNSRDVVGVAAGAQVVGVKVCDSGGGCFVSDVKAGVDYVASRFSSGDVANLSLGYHKNASTDIPLSDLENSIKSAANSGLKFTIAAGNNGDNANNYSPSRVEHSNVWTISAYNNNDSFAYFSNYGNPPIEYGAPGVSIKSLWKGGGVNTISGTSMAAPHMAGLLLASDNGIATDGYVSSDPDGTADPIVVADQDLPLSVNVSGPGYVNSGELGMFYSSVSNAEGSVSYQWYYRVSPTSPWVLDTGATSSSYARIFDNPGGYEDQAVKVEVTSAGETASDVHSFIVLKCDNQYSNSEGSQILNPCPIK</sequence>
<name>A0A6M1T3F5_9BACT</name>
<dbReference type="SUPFAM" id="SSF54897">
    <property type="entry name" value="Protease propeptides/inhibitors"/>
    <property type="match status" value="1"/>
</dbReference>
<dbReference type="Gene3D" id="3.30.70.80">
    <property type="entry name" value="Peptidase S8 propeptide/proteinase inhibitor I9"/>
    <property type="match status" value="1"/>
</dbReference>
<dbReference type="InterPro" id="IPR022398">
    <property type="entry name" value="Peptidase_S8_His-AS"/>
</dbReference>
<evidence type="ECO:0000259" key="9">
    <source>
        <dbReference type="Pfam" id="PF05922"/>
    </source>
</evidence>
<dbReference type="PROSITE" id="PS00138">
    <property type="entry name" value="SUBTILASE_SER"/>
    <property type="match status" value="1"/>
</dbReference>
<dbReference type="InterPro" id="IPR036852">
    <property type="entry name" value="Peptidase_S8/S53_dom_sf"/>
</dbReference>
<evidence type="ECO:0000256" key="5">
    <source>
        <dbReference type="PROSITE-ProRule" id="PRU01240"/>
    </source>
</evidence>
<dbReference type="InterPro" id="IPR023828">
    <property type="entry name" value="Peptidase_S8_Ser-AS"/>
</dbReference>
<accession>A0A6M1T3F5</accession>
<dbReference type="PROSITE" id="PS00137">
    <property type="entry name" value="SUBTILASE_HIS"/>
    <property type="match status" value="1"/>
</dbReference>
<dbReference type="Proteomes" id="UP000479132">
    <property type="component" value="Unassembled WGS sequence"/>
</dbReference>
<dbReference type="InterPro" id="IPR010259">
    <property type="entry name" value="S8pro/Inhibitor_I9"/>
</dbReference>
<dbReference type="GO" id="GO:0004252">
    <property type="term" value="F:serine-type endopeptidase activity"/>
    <property type="evidence" value="ECO:0007669"/>
    <property type="project" value="UniProtKB-UniRule"/>
</dbReference>
<reference evidence="10 11" key="1">
    <citation type="submission" date="2020-02" db="EMBL/GenBank/DDBJ databases">
        <title>Aliifodinibius halophilus 2W32, complete genome.</title>
        <authorList>
            <person name="Li Y."/>
            <person name="Wu S."/>
        </authorList>
    </citation>
    <scope>NUCLEOTIDE SEQUENCE [LARGE SCALE GENOMIC DNA]</scope>
    <source>
        <strain evidence="10 11">2W32</strain>
    </source>
</reference>
<dbReference type="InterPro" id="IPR050131">
    <property type="entry name" value="Peptidase_S8_subtilisin-like"/>
</dbReference>
<evidence type="ECO:0000256" key="3">
    <source>
        <dbReference type="ARBA" id="ARBA00022801"/>
    </source>
</evidence>
<feature type="chain" id="PRO_5026957953" evidence="7">
    <location>
        <begin position="24"/>
        <end position="531"/>
    </location>
</feature>
<dbReference type="GO" id="GO:0005615">
    <property type="term" value="C:extracellular space"/>
    <property type="evidence" value="ECO:0007669"/>
    <property type="project" value="TreeGrafter"/>
</dbReference>
<dbReference type="PRINTS" id="PR00723">
    <property type="entry name" value="SUBTILISIN"/>
</dbReference>
<dbReference type="InterPro" id="IPR015500">
    <property type="entry name" value="Peptidase_S8_subtilisin-rel"/>
</dbReference>
<dbReference type="Gene3D" id="3.40.50.200">
    <property type="entry name" value="Peptidase S8/S53 domain"/>
    <property type="match status" value="1"/>
</dbReference>
<dbReference type="SUPFAM" id="SSF52743">
    <property type="entry name" value="Subtilisin-like"/>
    <property type="match status" value="1"/>
</dbReference>
<gene>
    <name evidence="10" type="ORF">G3569_09635</name>
</gene>
<evidence type="ECO:0000313" key="11">
    <source>
        <dbReference type="Proteomes" id="UP000479132"/>
    </source>
</evidence>
<keyword evidence="2 5" id="KW-0645">Protease</keyword>
<dbReference type="EMBL" id="JAALLS010000011">
    <property type="protein sequence ID" value="NGP88617.1"/>
    <property type="molecule type" value="Genomic_DNA"/>
</dbReference>
<feature type="domain" description="Peptidase S8/S53" evidence="8">
    <location>
        <begin position="179"/>
        <end position="388"/>
    </location>
</feature>
<dbReference type="PROSITE" id="PS51892">
    <property type="entry name" value="SUBTILASE"/>
    <property type="match status" value="1"/>
</dbReference>
<dbReference type="PANTHER" id="PTHR43806:SF11">
    <property type="entry name" value="CEREVISIN-RELATED"/>
    <property type="match status" value="1"/>
</dbReference>
<evidence type="ECO:0000256" key="7">
    <source>
        <dbReference type="SAM" id="SignalP"/>
    </source>
</evidence>
<keyword evidence="7" id="KW-0732">Signal</keyword>
<feature type="active site" description="Charge relay system" evidence="5">
    <location>
        <position position="213"/>
    </location>
</feature>
<dbReference type="Pfam" id="PF00082">
    <property type="entry name" value="Peptidase_S8"/>
    <property type="match status" value="1"/>
</dbReference>
<keyword evidence="3 5" id="KW-0378">Hydrolase</keyword>
<feature type="active site" description="Charge relay system" evidence="5">
    <location>
        <position position="378"/>
    </location>
</feature>
<comment type="caution">
    <text evidence="10">The sequence shown here is derived from an EMBL/GenBank/DDBJ whole genome shotgun (WGS) entry which is preliminary data.</text>
</comment>
<dbReference type="InterPro" id="IPR037045">
    <property type="entry name" value="S8pro/Inhibitor_I9_sf"/>
</dbReference>
<keyword evidence="4 5" id="KW-0720">Serine protease</keyword>
<evidence type="ECO:0000256" key="1">
    <source>
        <dbReference type="ARBA" id="ARBA00011073"/>
    </source>
</evidence>
<evidence type="ECO:0000313" key="10">
    <source>
        <dbReference type="EMBL" id="NGP88617.1"/>
    </source>
</evidence>
<dbReference type="PROSITE" id="PS00136">
    <property type="entry name" value="SUBTILASE_ASP"/>
    <property type="match status" value="1"/>
</dbReference>
<feature type="active site" description="Charge relay system" evidence="5">
    <location>
        <position position="181"/>
    </location>
</feature>
<dbReference type="AlphaFoldDB" id="A0A6M1T3F5"/>
<evidence type="ECO:0000259" key="8">
    <source>
        <dbReference type="Pfam" id="PF00082"/>
    </source>
</evidence>
<dbReference type="GO" id="GO:0006508">
    <property type="term" value="P:proteolysis"/>
    <property type="evidence" value="ECO:0007669"/>
    <property type="project" value="UniProtKB-KW"/>
</dbReference>
<evidence type="ECO:0000256" key="6">
    <source>
        <dbReference type="RuleBase" id="RU003355"/>
    </source>
</evidence>
<evidence type="ECO:0000256" key="4">
    <source>
        <dbReference type="ARBA" id="ARBA00022825"/>
    </source>
</evidence>
<feature type="signal peptide" evidence="7">
    <location>
        <begin position="1"/>
        <end position="23"/>
    </location>
</feature>
<feature type="domain" description="Inhibitor I9" evidence="9">
    <location>
        <begin position="57"/>
        <end position="132"/>
    </location>
</feature>
<keyword evidence="11" id="KW-1185">Reference proteome</keyword>
<proteinExistence type="inferred from homology"/>
<dbReference type="RefSeq" id="WP_165268542.1">
    <property type="nucleotide sequence ID" value="NZ_JAALLS010000011.1"/>
</dbReference>
<comment type="similarity">
    <text evidence="1 5 6">Belongs to the peptidase S8 family.</text>
</comment>
<evidence type="ECO:0000256" key="2">
    <source>
        <dbReference type="ARBA" id="ARBA00022670"/>
    </source>
</evidence>
<dbReference type="InterPro" id="IPR000209">
    <property type="entry name" value="Peptidase_S8/S53_dom"/>
</dbReference>
<dbReference type="PANTHER" id="PTHR43806">
    <property type="entry name" value="PEPTIDASE S8"/>
    <property type="match status" value="1"/>
</dbReference>
<dbReference type="Pfam" id="PF05922">
    <property type="entry name" value="Inhibitor_I9"/>
    <property type="match status" value="1"/>
</dbReference>
<organism evidence="10 11">
    <name type="scientific">Fodinibius halophilus</name>
    <dbReference type="NCBI Taxonomy" id="1736908"/>
    <lineage>
        <taxon>Bacteria</taxon>
        <taxon>Pseudomonadati</taxon>
        <taxon>Balneolota</taxon>
        <taxon>Balneolia</taxon>
        <taxon>Balneolales</taxon>
        <taxon>Balneolaceae</taxon>
        <taxon>Fodinibius</taxon>
    </lineage>
</organism>
<protein>
    <submittedName>
        <fullName evidence="10">S8 family serine peptidase</fullName>
    </submittedName>
</protein>
<dbReference type="InterPro" id="IPR023827">
    <property type="entry name" value="Peptidase_S8_Asp-AS"/>
</dbReference>